<keyword evidence="9" id="KW-1185">Reference proteome</keyword>
<feature type="compositionally biased region" description="Low complexity" evidence="5">
    <location>
        <begin position="59"/>
        <end position="71"/>
    </location>
</feature>
<dbReference type="EMBL" id="CAJNNW010010405">
    <property type="protein sequence ID" value="CAE8652016.1"/>
    <property type="molecule type" value="Genomic_DNA"/>
</dbReference>
<evidence type="ECO:0000256" key="1">
    <source>
        <dbReference type="ARBA" id="ARBA00022723"/>
    </source>
</evidence>
<keyword evidence="1" id="KW-0479">Metal-binding</keyword>
<dbReference type="InterPro" id="IPR002893">
    <property type="entry name" value="Znf_MYND"/>
</dbReference>
<organism evidence="7 9">
    <name type="scientific">Polarella glacialis</name>
    <name type="common">Dinoflagellate</name>
    <dbReference type="NCBI Taxonomy" id="89957"/>
    <lineage>
        <taxon>Eukaryota</taxon>
        <taxon>Sar</taxon>
        <taxon>Alveolata</taxon>
        <taxon>Dinophyceae</taxon>
        <taxon>Suessiales</taxon>
        <taxon>Suessiaceae</taxon>
        <taxon>Polarella</taxon>
    </lineage>
</organism>
<proteinExistence type="predicted"/>
<dbReference type="GO" id="GO:0008270">
    <property type="term" value="F:zinc ion binding"/>
    <property type="evidence" value="ECO:0007669"/>
    <property type="project" value="UniProtKB-KW"/>
</dbReference>
<evidence type="ECO:0000313" key="7">
    <source>
        <dbReference type="EMBL" id="CAE8602612.1"/>
    </source>
</evidence>
<dbReference type="SUPFAM" id="SSF54427">
    <property type="entry name" value="NTF2-like"/>
    <property type="match status" value="1"/>
</dbReference>
<dbReference type="AlphaFoldDB" id="A0A813EN87"/>
<comment type="caution">
    <text evidence="7">The sequence shown here is derived from an EMBL/GenBank/DDBJ whole genome shotgun (WGS) entry which is preliminary data.</text>
</comment>
<dbReference type="InterPro" id="IPR032710">
    <property type="entry name" value="NTF2-like_dom_sf"/>
</dbReference>
<dbReference type="Pfam" id="PF01753">
    <property type="entry name" value="zf-MYND"/>
    <property type="match status" value="1"/>
</dbReference>
<dbReference type="Proteomes" id="UP000626109">
    <property type="component" value="Unassembled WGS sequence"/>
</dbReference>
<evidence type="ECO:0000256" key="2">
    <source>
        <dbReference type="ARBA" id="ARBA00022771"/>
    </source>
</evidence>
<dbReference type="OMA" id="CAVEDVW"/>
<evidence type="ECO:0000256" key="4">
    <source>
        <dbReference type="PROSITE-ProRule" id="PRU00134"/>
    </source>
</evidence>
<gene>
    <name evidence="7" type="ORF">PGLA1383_LOCUS20856</name>
    <name evidence="8" type="ORF">PGLA2088_LOCUS9410</name>
</gene>
<protein>
    <recommendedName>
        <fullName evidence="6">MYND-type domain-containing protein</fullName>
    </recommendedName>
</protein>
<dbReference type="OrthoDB" id="283160at2759"/>
<sequence>MGLSCSFCGAAFAHKRCGSCRSVAYCSVECQKSDWKEHKLACFKPGKVPTASESLEPTQHQQQQQQHQSQQQQVASPAASGVCDVAATILEDTVLGRNVLQYLDPLSSYEATSAVSSQLQAACAVEDVWHALLDEYPQRDPLILDVKYTGQIFSGRRRVAHVQGAVAANYCFYTYFATGRCSRSQIDALIDETSTVIHPGSICSQGEPATVSWYHVLGASHEKLPLTCIRQRWRVDDSLAVVVCGEDFGTNIVEATNVFECKKGKWRMVHHQGGHSRNEFR</sequence>
<evidence type="ECO:0000313" key="9">
    <source>
        <dbReference type="Proteomes" id="UP000654075"/>
    </source>
</evidence>
<evidence type="ECO:0000313" key="8">
    <source>
        <dbReference type="EMBL" id="CAE8652016.1"/>
    </source>
</evidence>
<dbReference type="Gene3D" id="6.10.140.2220">
    <property type="match status" value="1"/>
</dbReference>
<accession>A0A813EN87</accession>
<dbReference type="Proteomes" id="UP000654075">
    <property type="component" value="Unassembled WGS sequence"/>
</dbReference>
<reference evidence="7" key="1">
    <citation type="submission" date="2021-02" db="EMBL/GenBank/DDBJ databases">
        <authorList>
            <person name="Dougan E. K."/>
            <person name="Rhodes N."/>
            <person name="Thang M."/>
            <person name="Chan C."/>
        </authorList>
    </citation>
    <scope>NUCLEOTIDE SEQUENCE</scope>
</reference>
<evidence type="ECO:0000259" key="6">
    <source>
        <dbReference type="PROSITE" id="PS50865"/>
    </source>
</evidence>
<keyword evidence="3" id="KW-0862">Zinc</keyword>
<feature type="domain" description="MYND-type" evidence="6">
    <location>
        <begin position="5"/>
        <end position="42"/>
    </location>
</feature>
<dbReference type="SUPFAM" id="SSF144232">
    <property type="entry name" value="HIT/MYND zinc finger-like"/>
    <property type="match status" value="1"/>
</dbReference>
<feature type="region of interest" description="Disordered" evidence="5">
    <location>
        <begin position="51"/>
        <end position="71"/>
    </location>
</feature>
<name>A0A813EN87_POLGL</name>
<keyword evidence="2 4" id="KW-0863">Zinc-finger</keyword>
<evidence type="ECO:0000256" key="5">
    <source>
        <dbReference type="SAM" id="MobiDB-lite"/>
    </source>
</evidence>
<dbReference type="Gene3D" id="3.10.450.50">
    <property type="match status" value="1"/>
</dbReference>
<dbReference type="PROSITE" id="PS50865">
    <property type="entry name" value="ZF_MYND_2"/>
    <property type="match status" value="1"/>
</dbReference>
<dbReference type="EMBL" id="CAJNNV010014449">
    <property type="protein sequence ID" value="CAE8602612.1"/>
    <property type="molecule type" value="Genomic_DNA"/>
</dbReference>
<evidence type="ECO:0000256" key="3">
    <source>
        <dbReference type="ARBA" id="ARBA00022833"/>
    </source>
</evidence>
<dbReference type="Pfam" id="PF13474">
    <property type="entry name" value="SnoaL_3"/>
    <property type="match status" value="1"/>
</dbReference>
<dbReference type="InterPro" id="IPR037401">
    <property type="entry name" value="SnoaL-like"/>
</dbReference>
<dbReference type="PROSITE" id="PS01360">
    <property type="entry name" value="ZF_MYND_1"/>
    <property type="match status" value="1"/>
</dbReference>